<evidence type="ECO:0000313" key="9">
    <source>
        <dbReference type="Proteomes" id="UP000057043"/>
    </source>
</evidence>
<dbReference type="PANTHER" id="PTHR43483">
    <property type="entry name" value="MEMBRANE TRANSPORTER PROTEIN HI_0806-RELATED"/>
    <property type="match status" value="1"/>
</dbReference>
<dbReference type="InterPro" id="IPR002781">
    <property type="entry name" value="TM_pro_TauE-like"/>
</dbReference>
<keyword evidence="3 5" id="KW-1133">Transmembrane helix</keyword>
<feature type="transmembrane region" description="Helical" evidence="5">
    <location>
        <begin position="243"/>
        <end position="265"/>
    </location>
</feature>
<feature type="transmembrane region" description="Helical" evidence="5">
    <location>
        <begin position="211"/>
        <end position="231"/>
    </location>
</feature>
<keyword evidence="4 5" id="KW-0472">Membrane</keyword>
<evidence type="ECO:0000313" key="6">
    <source>
        <dbReference type="EMBL" id="KUK43780.1"/>
    </source>
</evidence>
<reference evidence="8 9" key="2">
    <citation type="journal article" date="2015" name="MBio">
        <title>Genome-Resolved Metagenomic Analysis Reveals Roles for Candidate Phyla and Other Microbial Community Members in Biogeochemical Transformations in Oil Reservoirs.</title>
        <authorList>
            <person name="Hu P."/>
            <person name="Tom L."/>
            <person name="Singh A."/>
            <person name="Thomas B.C."/>
            <person name="Baker B.J."/>
            <person name="Piceno Y.M."/>
            <person name="Andersen G.L."/>
            <person name="Banfield J.F."/>
        </authorList>
    </citation>
    <scope>NUCLEOTIDE SEQUENCE [LARGE SCALE GENOMIC DNA]</scope>
    <source>
        <strain evidence="6">57_489</strain>
    </source>
</reference>
<dbReference type="PANTHER" id="PTHR43483:SF3">
    <property type="entry name" value="MEMBRANE TRANSPORTER PROTEIN HI_0806-RELATED"/>
    <property type="match status" value="1"/>
</dbReference>
<name>A0A117MBW0_9EURY</name>
<dbReference type="EMBL" id="LGHB01000034">
    <property type="protein sequence ID" value="KUK95487.1"/>
    <property type="molecule type" value="Genomic_DNA"/>
</dbReference>
<keyword evidence="5" id="KW-1003">Cell membrane</keyword>
<protein>
    <recommendedName>
        <fullName evidence="5">Probable membrane transporter protein</fullName>
    </recommendedName>
</protein>
<dbReference type="PATRIC" id="fig|301375.6.peg.1228"/>
<keyword evidence="2 5" id="KW-0812">Transmembrane</keyword>
<gene>
    <name evidence="6" type="ORF">XD72_1850</name>
    <name evidence="7" type="ORF">XE07_1797</name>
</gene>
<feature type="transmembrane region" description="Helical" evidence="5">
    <location>
        <begin position="20"/>
        <end position="40"/>
    </location>
</feature>
<sequence length="266" mass="27295">MVPVQFWALTSMGVEPTLATRISFGTALAVALPTAINGACGHHRRGAVDSRAALLLGTSGLVGAFFGGVAAAHAPGNFLRTLFGLVIIAAAVRMGMGGGRAGGLSGAKAGKRDGEANVVECRSRAGLVARSDSRYLILGLPLGFLCGLIGIGGGVVMVPVLSAAVGFGMHRAIGTSTAAIILTSSGGVVSYIYNGLNISGLPPFSLGYVNLLQWALLAGTSIPMAWVGVRAAHRISAERLRAVFILLLIYMGLRMMGVFDLLHLLI</sequence>
<reference evidence="7" key="1">
    <citation type="journal article" date="2015" name="MBio">
        <title>Genome-resolved metagenomic analysis reveals roles for candidate phyla and other microbial community members in biogeochemical transformations in oil reservoirs.</title>
        <authorList>
            <person name="Hu P."/>
            <person name="Tom L."/>
            <person name="Singh A."/>
            <person name="Thomas B.C."/>
            <person name="Baker B.J."/>
            <person name="Piceno Y.M."/>
            <person name="Andersen G.L."/>
            <person name="Banfield J.F."/>
        </authorList>
    </citation>
    <scope>NUCLEOTIDE SEQUENCE [LARGE SCALE GENOMIC DNA]</scope>
    <source>
        <strain evidence="7">56_747</strain>
    </source>
</reference>
<dbReference type="Proteomes" id="UP000057043">
    <property type="component" value="Unassembled WGS sequence"/>
</dbReference>
<dbReference type="Pfam" id="PF01925">
    <property type="entry name" value="TauE"/>
    <property type="match status" value="1"/>
</dbReference>
<evidence type="ECO:0000256" key="4">
    <source>
        <dbReference type="ARBA" id="ARBA00023136"/>
    </source>
</evidence>
<feature type="transmembrane region" description="Helical" evidence="5">
    <location>
        <begin position="52"/>
        <end position="72"/>
    </location>
</feature>
<dbReference type="EMBL" id="LGFT01000048">
    <property type="protein sequence ID" value="KUK43780.1"/>
    <property type="molecule type" value="Genomic_DNA"/>
</dbReference>
<accession>A0A117MBW0</accession>
<organism evidence="7 8">
    <name type="scientific">Methanothrix harundinacea</name>
    <dbReference type="NCBI Taxonomy" id="301375"/>
    <lineage>
        <taxon>Archaea</taxon>
        <taxon>Methanobacteriati</taxon>
        <taxon>Methanobacteriota</taxon>
        <taxon>Stenosarchaea group</taxon>
        <taxon>Methanomicrobia</taxon>
        <taxon>Methanotrichales</taxon>
        <taxon>Methanotrichaceae</taxon>
        <taxon>Methanothrix</taxon>
    </lineage>
</organism>
<feature type="transmembrane region" description="Helical" evidence="5">
    <location>
        <begin position="135"/>
        <end position="161"/>
    </location>
</feature>
<comment type="subcellular location">
    <subcellularLocation>
        <location evidence="5">Cell membrane</location>
        <topology evidence="5">Multi-pass membrane protein</topology>
    </subcellularLocation>
    <subcellularLocation>
        <location evidence="1">Membrane</location>
        <topology evidence="1">Multi-pass membrane protein</topology>
    </subcellularLocation>
</comment>
<evidence type="ECO:0000256" key="1">
    <source>
        <dbReference type="ARBA" id="ARBA00004141"/>
    </source>
</evidence>
<comment type="caution">
    <text evidence="7">The sequence shown here is derived from an EMBL/GenBank/DDBJ whole genome shotgun (WGS) entry which is preliminary data.</text>
</comment>
<evidence type="ECO:0000313" key="7">
    <source>
        <dbReference type="EMBL" id="KUK95487.1"/>
    </source>
</evidence>
<dbReference type="AlphaFoldDB" id="A0A117MBW0"/>
<comment type="similarity">
    <text evidence="5">Belongs to the 4-toluene sulfonate uptake permease (TSUP) (TC 2.A.102) family.</text>
</comment>
<evidence type="ECO:0000313" key="8">
    <source>
        <dbReference type="Proteomes" id="UP000053961"/>
    </source>
</evidence>
<evidence type="ECO:0000256" key="3">
    <source>
        <dbReference type="ARBA" id="ARBA00022989"/>
    </source>
</evidence>
<evidence type="ECO:0000256" key="5">
    <source>
        <dbReference type="RuleBase" id="RU363041"/>
    </source>
</evidence>
<dbReference type="GO" id="GO:0005886">
    <property type="term" value="C:plasma membrane"/>
    <property type="evidence" value="ECO:0007669"/>
    <property type="project" value="UniProtKB-SubCell"/>
</dbReference>
<feature type="transmembrane region" description="Helical" evidence="5">
    <location>
        <begin position="78"/>
        <end position="96"/>
    </location>
</feature>
<dbReference type="Proteomes" id="UP000053961">
    <property type="component" value="Unassembled WGS sequence"/>
</dbReference>
<evidence type="ECO:0000256" key="2">
    <source>
        <dbReference type="ARBA" id="ARBA00022692"/>
    </source>
</evidence>
<proteinExistence type="inferred from homology"/>